<dbReference type="Proteomes" id="UP001257277">
    <property type="component" value="Unassembled WGS sequence"/>
</dbReference>
<organism evidence="2 3">
    <name type="scientific">Asprobacillus argus</name>
    <dbReference type="NCBI Taxonomy" id="3076534"/>
    <lineage>
        <taxon>Bacteria</taxon>
        <taxon>Pseudomonadati</taxon>
        <taxon>Bacteroidota</taxon>
        <taxon>Flavobacteriia</taxon>
        <taxon>Flavobacteriales</taxon>
        <taxon>Flavobacteriaceae</taxon>
        <taxon>Asprobacillus</taxon>
    </lineage>
</organism>
<dbReference type="Pfam" id="PF24793">
    <property type="entry name" value="GINT1_N"/>
    <property type="match status" value="1"/>
</dbReference>
<dbReference type="SUPFAM" id="SSF75005">
    <property type="entry name" value="Arabinanase/levansucrase/invertase"/>
    <property type="match status" value="1"/>
</dbReference>
<proteinExistence type="predicted"/>
<dbReference type="PANTHER" id="PTHR48261">
    <property type="entry name" value="ACETYLGLUCOSAMINYLTRANSFERASE"/>
    <property type="match status" value="1"/>
</dbReference>
<gene>
    <name evidence="2" type="ORF">RQM59_06060</name>
</gene>
<evidence type="ECO:0000313" key="2">
    <source>
        <dbReference type="EMBL" id="MDT7831936.1"/>
    </source>
</evidence>
<dbReference type="InterPro" id="IPR004263">
    <property type="entry name" value="Exostosin"/>
</dbReference>
<protein>
    <recommendedName>
        <fullName evidence="1">Glucosamine inositolphosphorylceramide transferase 1 N-terminal domain-containing protein</fullName>
    </recommendedName>
</protein>
<accession>A0ABU3LDZ5</accession>
<dbReference type="EMBL" id="JAVTTO010000002">
    <property type="protein sequence ID" value="MDT7831936.1"/>
    <property type="molecule type" value="Genomic_DNA"/>
</dbReference>
<dbReference type="InterPro" id="IPR023296">
    <property type="entry name" value="Glyco_hydro_beta-prop_sf"/>
</dbReference>
<dbReference type="InterPro" id="IPR056442">
    <property type="entry name" value="GINT1_N"/>
</dbReference>
<comment type="caution">
    <text evidence="2">The sequence shown here is derived from an EMBL/GenBank/DDBJ whole genome shotgun (WGS) entry which is preliminary data.</text>
</comment>
<dbReference type="Gene3D" id="2.115.10.20">
    <property type="entry name" value="Glycosyl hydrolase domain, family 43"/>
    <property type="match status" value="1"/>
</dbReference>
<keyword evidence="3" id="KW-1185">Reference proteome</keyword>
<dbReference type="PANTHER" id="PTHR48261:SF2">
    <property type="entry name" value="ACETYLGLUCOSAMINYLTRANSFERASE"/>
    <property type="match status" value="1"/>
</dbReference>
<evidence type="ECO:0000259" key="1">
    <source>
        <dbReference type="Pfam" id="PF24793"/>
    </source>
</evidence>
<sequence length="296" mass="34735">MQILPSFFGFTSKVRGWSIATFRINKGISEITMLDVPKQRQWFQVKNKECGGVADPFLIKHNNRYYMFFEYEYKKPLYKDADIAYATSKDGINWTYKEKILEESFHQSFPYVFKMKGDFYMLPESYQSNQVRLYKAIDFPKKWILDTVLFEGKKLVDTIFLIKDSVYYWFTTNLNTSELLLFYSDSFKGTWVQHPCSPISKDISNNRNAGAIIEEENHYYRLAQDATEGYGSGVNLFGIEKISKQEYQEKLIKKPFLYKNKGMIKDALHHVSFLEEDEHIVAIDGANFAIRGIEIK</sequence>
<name>A0ABU3LDZ5_9FLAO</name>
<reference evidence="2 3" key="1">
    <citation type="submission" date="2023-09" db="EMBL/GenBank/DDBJ databases">
        <title>Novel taxa isolated from Blanes Bay.</title>
        <authorList>
            <person name="Rey-Velasco X."/>
            <person name="Lucena T."/>
        </authorList>
    </citation>
    <scope>NUCLEOTIDE SEQUENCE [LARGE SCALE GENOMIC DNA]</scope>
    <source>
        <strain evidence="2 3">S356</strain>
    </source>
</reference>
<feature type="domain" description="Glucosamine inositolphosphorylceramide transferase 1 N-terminal" evidence="1">
    <location>
        <begin position="53"/>
        <end position="263"/>
    </location>
</feature>
<evidence type="ECO:0000313" key="3">
    <source>
        <dbReference type="Proteomes" id="UP001257277"/>
    </source>
</evidence>